<dbReference type="EMBL" id="CP068570">
    <property type="protein sequence ID" value="QQZ50091.1"/>
    <property type="molecule type" value="Genomic_DNA"/>
</dbReference>
<accession>A0A974P2M0</accession>
<evidence type="ECO:0000256" key="4">
    <source>
        <dbReference type="ARBA" id="ARBA00022777"/>
    </source>
</evidence>
<dbReference type="PANTHER" id="PTHR43047">
    <property type="entry name" value="TWO-COMPONENT HISTIDINE PROTEIN KINASE"/>
    <property type="match status" value="1"/>
</dbReference>
<comment type="catalytic activity">
    <reaction evidence="1">
        <text>ATP + protein L-histidine = ADP + protein N-phospho-L-histidine.</text>
        <dbReference type="EC" id="2.7.13.3"/>
    </reaction>
</comment>
<dbReference type="InterPro" id="IPR005467">
    <property type="entry name" value="His_kinase_dom"/>
</dbReference>
<protein>
    <recommendedName>
        <fullName evidence="2">histidine kinase</fullName>
        <ecNumber evidence="2">2.7.13.3</ecNumber>
    </recommendedName>
</protein>
<dbReference type="Pfam" id="PF02518">
    <property type="entry name" value="HATPase_c"/>
    <property type="match status" value="1"/>
</dbReference>
<dbReference type="InterPro" id="IPR036890">
    <property type="entry name" value="HATPase_C_sf"/>
</dbReference>
<keyword evidence="4" id="KW-0418">Kinase</keyword>
<gene>
    <name evidence="6" type="ORF">JKL49_26325</name>
</gene>
<dbReference type="CDD" id="cd16922">
    <property type="entry name" value="HATPase_EvgS-ArcB-TorS-like"/>
    <property type="match status" value="1"/>
</dbReference>
<dbReference type="InterPro" id="IPR004358">
    <property type="entry name" value="Sig_transdc_His_kin-like_C"/>
</dbReference>
<dbReference type="GO" id="GO:0004673">
    <property type="term" value="F:protein histidine kinase activity"/>
    <property type="evidence" value="ECO:0007669"/>
    <property type="project" value="UniProtKB-EC"/>
</dbReference>
<sequence length="141" mass="15110">MRQIVYNLVSNAVKFTDRGEVTVDVSVADPHLVFKVTDTGPGIAADRVGALFQKFVQEDTSTTRRFGGTGLGLAICRELATLMGGDIKAASVEGQGSVFTVRLPLTRLGDADGQVVRDEAFEAPPYATARPCASWRPRTIP</sequence>
<dbReference type="EC" id="2.7.13.3" evidence="2"/>
<dbReference type="PROSITE" id="PS50109">
    <property type="entry name" value="HIS_KIN"/>
    <property type="match status" value="1"/>
</dbReference>
<dbReference type="PRINTS" id="PR00344">
    <property type="entry name" value="BCTRLSENSOR"/>
</dbReference>
<evidence type="ECO:0000256" key="1">
    <source>
        <dbReference type="ARBA" id="ARBA00000085"/>
    </source>
</evidence>
<dbReference type="SUPFAM" id="SSF55874">
    <property type="entry name" value="ATPase domain of HSP90 chaperone/DNA topoisomerase II/histidine kinase"/>
    <property type="match status" value="1"/>
</dbReference>
<organism evidence="6">
    <name type="scientific">Phenylobacterium glaciei</name>
    <dbReference type="NCBI Taxonomy" id="2803784"/>
    <lineage>
        <taxon>Bacteria</taxon>
        <taxon>Pseudomonadati</taxon>
        <taxon>Pseudomonadota</taxon>
        <taxon>Alphaproteobacteria</taxon>
        <taxon>Caulobacterales</taxon>
        <taxon>Caulobacteraceae</taxon>
        <taxon>Phenylobacterium</taxon>
    </lineage>
</organism>
<dbReference type="Gene3D" id="3.30.565.10">
    <property type="entry name" value="Histidine kinase-like ATPase, C-terminal domain"/>
    <property type="match status" value="1"/>
</dbReference>
<evidence type="ECO:0000259" key="5">
    <source>
        <dbReference type="PROSITE" id="PS50109"/>
    </source>
</evidence>
<evidence type="ECO:0000256" key="2">
    <source>
        <dbReference type="ARBA" id="ARBA00012438"/>
    </source>
</evidence>
<dbReference type="InterPro" id="IPR003594">
    <property type="entry name" value="HATPase_dom"/>
</dbReference>
<name>A0A974P2M0_9CAUL</name>
<evidence type="ECO:0000313" key="6">
    <source>
        <dbReference type="EMBL" id="QQZ50091.1"/>
    </source>
</evidence>
<evidence type="ECO:0000256" key="3">
    <source>
        <dbReference type="ARBA" id="ARBA00022679"/>
    </source>
</evidence>
<proteinExistence type="predicted"/>
<keyword evidence="3" id="KW-0808">Transferase</keyword>
<reference evidence="6" key="1">
    <citation type="submission" date="2021-01" db="EMBL/GenBank/DDBJ databases">
        <title>Genome sequence of Phenylobacterium sp. 20VBR1 isolated from a valley glaceir, Ny-Alesund, Svalbard.</title>
        <authorList>
            <person name="Thomas F.A."/>
            <person name="Krishnan K.P."/>
            <person name="Sinha R.K."/>
        </authorList>
    </citation>
    <scope>NUCLEOTIDE SEQUENCE</scope>
    <source>
        <strain evidence="6">20VBR1</strain>
    </source>
</reference>
<dbReference type="SMART" id="SM00387">
    <property type="entry name" value="HATPase_c"/>
    <property type="match status" value="1"/>
</dbReference>
<feature type="domain" description="Histidine kinase" evidence="5">
    <location>
        <begin position="1"/>
        <end position="107"/>
    </location>
</feature>
<dbReference type="AlphaFoldDB" id="A0A974P2M0"/>